<dbReference type="Proteomes" id="UP000551616">
    <property type="component" value="Unassembled WGS sequence"/>
</dbReference>
<dbReference type="GO" id="GO:0006353">
    <property type="term" value="P:DNA-templated transcription termination"/>
    <property type="evidence" value="ECO:0007669"/>
    <property type="project" value="UniProtKB-UniRule"/>
</dbReference>
<evidence type="ECO:0000313" key="12">
    <source>
        <dbReference type="Proteomes" id="UP000551616"/>
    </source>
</evidence>
<accession>A0A7V9A6Z8</accession>
<feature type="region of interest" description="Disordered" evidence="8">
    <location>
        <begin position="13"/>
        <end position="121"/>
    </location>
</feature>
<keyword evidence="2 5" id="KW-0889">Transcription antitermination</keyword>
<feature type="compositionally biased region" description="Acidic residues" evidence="8">
    <location>
        <begin position="70"/>
        <end position="103"/>
    </location>
</feature>
<dbReference type="SMART" id="SM00738">
    <property type="entry name" value="NGN"/>
    <property type="match status" value="1"/>
</dbReference>
<feature type="compositionally biased region" description="Acidic residues" evidence="8">
    <location>
        <begin position="29"/>
        <end position="39"/>
    </location>
</feature>
<proteinExistence type="inferred from homology"/>
<sequence>MVRPLWPVKVSFVASSPDNSFDPQKDPETDIPADAEASSEEVANPDATSEEPSTVEEESEPVEGSAQEVASEEELSSEEASADEETAQDDAVAEEASAEESEPEPVKAPARVRPKTGKNRGPIEEIIEEEEDTAADAANKEWYILKVQSNREKSISTNLIRRVKMAGLEDYFGEILVPTEDLVEYKNGKKKVTKQKLYPGYIVVHMAINDETWFLVRETGGIGDFTGAAGKPVPMLPHEVDRIVKKTRKPEESEEDEVKTNIRFKIGDHVRITEGTFENFEGDVEVIDNTNGRVTVMINIFGRTTPVEMEHWQMEPV</sequence>
<comment type="similarity">
    <text evidence="5 7">Belongs to the NusG family.</text>
</comment>
<dbReference type="CDD" id="cd06091">
    <property type="entry name" value="KOW_NusG"/>
    <property type="match status" value="1"/>
</dbReference>
<gene>
    <name evidence="5 11" type="primary">nusG</name>
    <name evidence="11" type="ORF">HOV93_16320</name>
</gene>
<reference evidence="11 12" key="1">
    <citation type="submission" date="2020-05" db="EMBL/GenBank/DDBJ databases">
        <title>Bremerella alba sp. nov., a novel planctomycete isolated from the surface of the macroalga Fucus spiralis.</title>
        <authorList>
            <person name="Godinho O."/>
            <person name="Botelho R."/>
            <person name="Albuquerque L."/>
            <person name="Wiegand S."/>
            <person name="Da Costa M.S."/>
            <person name="Lobo-Da-Cunha A."/>
            <person name="Jogler C."/>
            <person name="Lage O.M."/>
        </authorList>
    </citation>
    <scope>NUCLEOTIDE SEQUENCE [LARGE SCALE GENOMIC DNA]</scope>
    <source>
        <strain evidence="11 12">FF15</strain>
    </source>
</reference>
<evidence type="ECO:0000256" key="6">
    <source>
        <dbReference type="NCBIfam" id="TIGR00922"/>
    </source>
</evidence>
<protein>
    <recommendedName>
        <fullName evidence="5 6">Transcription termination/antitermination protein NusG</fullName>
    </recommendedName>
</protein>
<organism evidence="11 12">
    <name type="scientific">Bremerella alba</name>
    <dbReference type="NCBI Taxonomy" id="980252"/>
    <lineage>
        <taxon>Bacteria</taxon>
        <taxon>Pseudomonadati</taxon>
        <taxon>Planctomycetota</taxon>
        <taxon>Planctomycetia</taxon>
        <taxon>Pirellulales</taxon>
        <taxon>Pirellulaceae</taxon>
        <taxon>Bremerella</taxon>
    </lineage>
</organism>
<dbReference type="Gene3D" id="2.30.30.30">
    <property type="match status" value="1"/>
</dbReference>
<evidence type="ECO:0000256" key="5">
    <source>
        <dbReference type="HAMAP-Rule" id="MF_00948"/>
    </source>
</evidence>
<keyword evidence="3 5" id="KW-0805">Transcription regulation</keyword>
<dbReference type="InterPro" id="IPR008991">
    <property type="entry name" value="Translation_prot_SH3-like_sf"/>
</dbReference>
<evidence type="ECO:0000256" key="4">
    <source>
        <dbReference type="ARBA" id="ARBA00023163"/>
    </source>
</evidence>
<name>A0A7V9A6Z8_9BACT</name>
<feature type="compositionally biased region" description="Polar residues" evidence="8">
    <location>
        <begin position="13"/>
        <end position="22"/>
    </location>
</feature>
<dbReference type="PANTHER" id="PTHR30265:SF2">
    <property type="entry name" value="TRANSCRIPTION TERMINATION_ANTITERMINATION PROTEIN NUSG"/>
    <property type="match status" value="1"/>
</dbReference>
<evidence type="ECO:0000259" key="9">
    <source>
        <dbReference type="SMART" id="SM00738"/>
    </source>
</evidence>
<dbReference type="SUPFAM" id="SSF82679">
    <property type="entry name" value="N-utilization substance G protein NusG, N-terminal domain"/>
    <property type="match status" value="1"/>
</dbReference>
<evidence type="ECO:0000256" key="2">
    <source>
        <dbReference type="ARBA" id="ARBA00022814"/>
    </source>
</evidence>
<dbReference type="InterPro" id="IPR006645">
    <property type="entry name" value="NGN-like_dom"/>
</dbReference>
<dbReference type="InterPro" id="IPR014722">
    <property type="entry name" value="Rib_uL2_dom2"/>
</dbReference>
<evidence type="ECO:0000259" key="10">
    <source>
        <dbReference type="SMART" id="SM00739"/>
    </source>
</evidence>
<feature type="domain" description="KOW" evidence="10">
    <location>
        <begin position="263"/>
        <end position="290"/>
    </location>
</feature>
<evidence type="ECO:0000313" key="11">
    <source>
        <dbReference type="EMBL" id="MBA2114471.1"/>
    </source>
</evidence>
<dbReference type="GO" id="GO:0005829">
    <property type="term" value="C:cytosol"/>
    <property type="evidence" value="ECO:0007669"/>
    <property type="project" value="TreeGrafter"/>
</dbReference>
<dbReference type="InterPro" id="IPR005824">
    <property type="entry name" value="KOW"/>
</dbReference>
<dbReference type="HAMAP" id="MF_00948">
    <property type="entry name" value="NusG"/>
    <property type="match status" value="1"/>
</dbReference>
<dbReference type="SMART" id="SM00739">
    <property type="entry name" value="KOW"/>
    <property type="match status" value="1"/>
</dbReference>
<evidence type="ECO:0000256" key="8">
    <source>
        <dbReference type="SAM" id="MobiDB-lite"/>
    </source>
</evidence>
<keyword evidence="1 5" id="KW-0806">Transcription termination</keyword>
<dbReference type="Gene3D" id="3.30.70.940">
    <property type="entry name" value="NusG, N-terminal domain"/>
    <property type="match status" value="1"/>
</dbReference>
<dbReference type="AlphaFoldDB" id="A0A7V9A6Z8"/>
<dbReference type="EMBL" id="JABRWO010000004">
    <property type="protein sequence ID" value="MBA2114471.1"/>
    <property type="molecule type" value="Genomic_DNA"/>
</dbReference>
<dbReference type="InterPro" id="IPR001062">
    <property type="entry name" value="Transcrpt_antiterm_NusG"/>
</dbReference>
<dbReference type="PANTHER" id="PTHR30265">
    <property type="entry name" value="RHO-INTERACTING TRANSCRIPTION TERMINATION FACTOR NUSG"/>
    <property type="match status" value="1"/>
</dbReference>
<dbReference type="PROSITE" id="PS01014">
    <property type="entry name" value="NUSG"/>
    <property type="match status" value="1"/>
</dbReference>
<dbReference type="InterPro" id="IPR043425">
    <property type="entry name" value="NusG-like"/>
</dbReference>
<dbReference type="GO" id="GO:0032784">
    <property type="term" value="P:regulation of DNA-templated transcription elongation"/>
    <property type="evidence" value="ECO:0007669"/>
    <property type="project" value="InterPro"/>
</dbReference>
<dbReference type="CDD" id="cd09891">
    <property type="entry name" value="NGN_Bact_1"/>
    <property type="match status" value="1"/>
</dbReference>
<dbReference type="InterPro" id="IPR036735">
    <property type="entry name" value="NGN_dom_sf"/>
</dbReference>
<comment type="function">
    <text evidence="5 7">Participates in transcription elongation, termination and antitermination.</text>
</comment>
<dbReference type="Pfam" id="PF02357">
    <property type="entry name" value="NusG"/>
    <property type="match status" value="1"/>
</dbReference>
<dbReference type="PRINTS" id="PR00338">
    <property type="entry name" value="NUSGTNSCPFCT"/>
</dbReference>
<evidence type="ECO:0000256" key="1">
    <source>
        <dbReference type="ARBA" id="ARBA00022472"/>
    </source>
</evidence>
<dbReference type="NCBIfam" id="TIGR00922">
    <property type="entry name" value="nusG"/>
    <property type="match status" value="1"/>
</dbReference>
<keyword evidence="4 5" id="KW-0804">Transcription</keyword>
<evidence type="ECO:0000256" key="7">
    <source>
        <dbReference type="RuleBase" id="RU000538"/>
    </source>
</evidence>
<feature type="domain" description="NusG-like N-terminal" evidence="9">
    <location>
        <begin position="139"/>
        <end position="247"/>
    </location>
</feature>
<dbReference type="InterPro" id="IPR015869">
    <property type="entry name" value="Transcrpt_antiterm_NusG_bac_CS"/>
</dbReference>
<keyword evidence="12" id="KW-1185">Reference proteome</keyword>
<dbReference type="SUPFAM" id="SSF50104">
    <property type="entry name" value="Translation proteins SH3-like domain"/>
    <property type="match status" value="1"/>
</dbReference>
<dbReference type="InterPro" id="IPR047050">
    <property type="entry name" value="NGN"/>
</dbReference>
<dbReference type="GO" id="GO:0031564">
    <property type="term" value="P:transcription antitermination"/>
    <property type="evidence" value="ECO:0007669"/>
    <property type="project" value="UniProtKB-UniRule"/>
</dbReference>
<comment type="caution">
    <text evidence="11">The sequence shown here is derived from an EMBL/GenBank/DDBJ whole genome shotgun (WGS) entry which is preliminary data.</text>
</comment>
<dbReference type="GO" id="GO:0006354">
    <property type="term" value="P:DNA-templated transcription elongation"/>
    <property type="evidence" value="ECO:0007669"/>
    <property type="project" value="UniProtKB-UniRule"/>
</dbReference>
<evidence type="ECO:0000256" key="3">
    <source>
        <dbReference type="ARBA" id="ARBA00023015"/>
    </source>
</evidence>